<dbReference type="Proteomes" id="UP000072904">
    <property type="component" value="Chromosome 13"/>
</dbReference>
<evidence type="ECO:0000313" key="2">
    <source>
        <dbReference type="EMBL" id="CDU19961.1"/>
    </source>
</evidence>
<feature type="signal peptide" evidence="1">
    <location>
        <begin position="1"/>
        <end position="20"/>
    </location>
</feature>
<dbReference type="VEuPathDB" id="PlasmoDB:PY17X_1334100"/>
<dbReference type="GeneID" id="3789940"/>
<accession>A0A078KGV6</accession>
<evidence type="ECO:0000313" key="5">
    <source>
        <dbReference type="Proteomes" id="UP000072904"/>
    </source>
</evidence>
<organism evidence="3 4">
    <name type="scientific">Plasmodium yoelii</name>
    <dbReference type="NCBI Taxonomy" id="5861"/>
    <lineage>
        <taxon>Eukaryota</taxon>
        <taxon>Sar</taxon>
        <taxon>Alveolata</taxon>
        <taxon>Apicomplexa</taxon>
        <taxon>Aconoidasida</taxon>
        <taxon>Haemosporida</taxon>
        <taxon>Plasmodiidae</taxon>
        <taxon>Plasmodium</taxon>
        <taxon>Plasmodium (Vinckeia)</taxon>
    </lineage>
</organism>
<evidence type="ECO:0008006" key="6">
    <source>
        <dbReference type="Google" id="ProtNLM"/>
    </source>
</evidence>
<proteinExistence type="predicted"/>
<dbReference type="AlphaFoldDB" id="A0A078KGV6"/>
<dbReference type="EMBL" id="LK934641">
    <property type="protein sequence ID" value="CDU19961.1"/>
    <property type="molecule type" value="Genomic_DNA"/>
</dbReference>
<dbReference type="VEuPathDB" id="PlasmoDB:PYYM_1331100"/>
<dbReference type="EMBL" id="LM993667">
    <property type="protein sequence ID" value="VTZ80719.1"/>
    <property type="molecule type" value="Genomic_DNA"/>
</dbReference>
<reference evidence="3" key="4">
    <citation type="submission" date="2019-05" db="EMBL/GenBank/DDBJ databases">
        <authorList>
            <consortium name="Pathogen Informatics"/>
        </authorList>
    </citation>
    <scope>NUCLEOTIDE SEQUENCE</scope>
    <source>
        <strain evidence="3">17X</strain>
    </source>
</reference>
<dbReference type="Proteomes" id="UP000072874">
    <property type="component" value="Chromosome 13"/>
</dbReference>
<dbReference type="VEuPathDB" id="PlasmoDB:PY04331"/>
<dbReference type="OMA" id="NEGYQHY"/>
<keyword evidence="1" id="KW-0732">Signal</keyword>
<feature type="chain" id="PRO_5014502275" description="SUEL-type lectin domain-containing protein" evidence="1">
    <location>
        <begin position="21"/>
        <end position="312"/>
    </location>
</feature>
<dbReference type="KEGG" id="pyo:PY17X_1334100"/>
<reference evidence="3" key="3">
    <citation type="submission" date="2014-05" db="EMBL/GenBank/DDBJ databases">
        <authorList>
            <person name="Aslett M.A."/>
            <person name="De Silva N."/>
        </authorList>
    </citation>
    <scope>NUCLEOTIDE SEQUENCE</scope>
    <source>
        <strain evidence="3">17X</strain>
    </source>
</reference>
<dbReference type="RefSeq" id="XP_022813615.1">
    <property type="nucleotide sequence ID" value="XM_022957150.1"/>
</dbReference>
<name>A0A078KGV6_PLAYE</name>
<evidence type="ECO:0000256" key="1">
    <source>
        <dbReference type="SAM" id="SignalP"/>
    </source>
</evidence>
<dbReference type="OrthoDB" id="368565at2759"/>
<evidence type="ECO:0000313" key="3">
    <source>
        <dbReference type="EMBL" id="VTZ80719.1"/>
    </source>
</evidence>
<dbReference type="VEuPathDB" id="PlasmoDB:Py17XNL_001303198"/>
<gene>
    <name evidence="3" type="ORF">PY17X_1334100</name>
    <name evidence="2" type="ORF">PYYM_1331100</name>
</gene>
<reference evidence="4 5" key="1">
    <citation type="journal article" date="2014" name="BMC Biol.">
        <title>A comprehensive evaluation of rodent malaria parasite genomes and gene expression.</title>
        <authorList>
            <person name="Otto T.D."/>
            <person name="Bohme U."/>
            <person name="Jackson A.P."/>
            <person name="Hunt M."/>
            <person name="Franke-Fayard B."/>
            <person name="Hoeijmakers W.A."/>
            <person name="Religa A.A."/>
            <person name="Robertson L."/>
            <person name="Sanders M."/>
            <person name="Ogun S.A."/>
            <person name="Cunningham D."/>
            <person name="Erhart A."/>
            <person name="Billker O."/>
            <person name="Khan S.M."/>
            <person name="Stunnenberg H.G."/>
            <person name="Langhorne J."/>
            <person name="Holder A.A."/>
            <person name="Waters A.P."/>
            <person name="Newbold C.I."/>
            <person name="Pain A."/>
            <person name="Berriman M."/>
            <person name="Janse C.J."/>
        </authorList>
    </citation>
    <scope>NUCLEOTIDE SEQUENCE [LARGE SCALE GENOMIC DNA]</scope>
    <source>
        <strain evidence="3 4">17X</strain>
        <strain evidence="2 5">YM</strain>
    </source>
</reference>
<reference evidence="2" key="2">
    <citation type="submission" date="2014-05" db="EMBL/GenBank/DDBJ databases">
        <authorList>
            <person name="Aslett A.Martin."/>
            <person name="De Silva Nishadi"/>
        </authorList>
    </citation>
    <scope>NUCLEOTIDE SEQUENCE</scope>
    <source>
        <strain evidence="2">YM</strain>
    </source>
</reference>
<evidence type="ECO:0000313" key="4">
    <source>
        <dbReference type="Proteomes" id="UP000072874"/>
    </source>
</evidence>
<protein>
    <recommendedName>
        <fullName evidence="6">SUEL-type lectin domain-containing protein</fullName>
    </recommendedName>
</protein>
<sequence length="312" mass="36053">MKRVYFVLCVLFSILNINFSEENSPHRENDSSIFYYGFINNEKYQHYLPSKYNNIEFDTDLIKLSCHKGYNVEIKKASIVDLNEEENNYTHMAKEICFKKEQCQIDVKKFKRNTKNKQLDFNSKLAVEYICLSSQKNLYDGSSFHQGVTHKYLIVRDKSLACIQNDKDLKKFVSVSKALESCSLWNCKYVVWNDEEKKAIICNDDSSDNLITKNNDVTYINPTVFYTYGYTTFLNYVAICDEVVKSVAYNLSIGKSVNTCKDLDCDFFTKSYAGSIKSLNNNKNGKTWFCKGFPTIVPMDGFVTSVNLSKFA</sequence>